<evidence type="ECO:0000256" key="2">
    <source>
        <dbReference type="SAM" id="Phobius"/>
    </source>
</evidence>
<evidence type="ECO:0000256" key="1">
    <source>
        <dbReference type="SAM" id="MobiDB-lite"/>
    </source>
</evidence>
<evidence type="ECO:0000313" key="4">
    <source>
        <dbReference type="EMBL" id="KAA1094483.1"/>
    </source>
</evidence>
<accession>A0A5B0RUP0</accession>
<evidence type="ECO:0000313" key="6">
    <source>
        <dbReference type="Proteomes" id="UP000324748"/>
    </source>
</evidence>
<keyword evidence="2" id="KW-0472">Membrane</keyword>
<evidence type="ECO:0000313" key="5">
    <source>
        <dbReference type="EMBL" id="KAA1129108.1"/>
    </source>
</evidence>
<feature type="chain" id="PRO_5033474809" evidence="3">
    <location>
        <begin position="20"/>
        <end position="172"/>
    </location>
</feature>
<reference evidence="6 7" key="1">
    <citation type="submission" date="2019-05" db="EMBL/GenBank/DDBJ databases">
        <title>Emergence of the Ug99 lineage of the wheat stem rust pathogen through somatic hybridization.</title>
        <authorList>
            <person name="Li F."/>
            <person name="Upadhyaya N.M."/>
            <person name="Sperschneider J."/>
            <person name="Matny O."/>
            <person name="Nguyen-Phuc H."/>
            <person name="Mago R."/>
            <person name="Raley C."/>
            <person name="Miller M.E."/>
            <person name="Silverstein K.A.T."/>
            <person name="Henningsen E."/>
            <person name="Hirsch C.D."/>
            <person name="Visser B."/>
            <person name="Pretorius Z.A."/>
            <person name="Steffenson B.J."/>
            <person name="Schwessinger B."/>
            <person name="Dodds P.N."/>
            <person name="Figueroa M."/>
        </authorList>
    </citation>
    <scope>NUCLEOTIDE SEQUENCE [LARGE SCALE GENOMIC DNA]</scope>
    <source>
        <strain evidence="4">21-0</strain>
        <strain evidence="5 7">Ug99</strain>
    </source>
</reference>
<dbReference type="Proteomes" id="UP000324748">
    <property type="component" value="Unassembled WGS sequence"/>
</dbReference>
<organism evidence="5 7">
    <name type="scientific">Puccinia graminis f. sp. tritici</name>
    <dbReference type="NCBI Taxonomy" id="56615"/>
    <lineage>
        <taxon>Eukaryota</taxon>
        <taxon>Fungi</taxon>
        <taxon>Dikarya</taxon>
        <taxon>Basidiomycota</taxon>
        <taxon>Pucciniomycotina</taxon>
        <taxon>Pucciniomycetes</taxon>
        <taxon>Pucciniales</taxon>
        <taxon>Pucciniaceae</taxon>
        <taxon>Puccinia</taxon>
    </lineage>
</organism>
<feature type="signal peptide" evidence="3">
    <location>
        <begin position="1"/>
        <end position="19"/>
    </location>
</feature>
<evidence type="ECO:0000313" key="7">
    <source>
        <dbReference type="Proteomes" id="UP000325313"/>
    </source>
</evidence>
<keyword evidence="2" id="KW-0812">Transmembrane</keyword>
<feature type="transmembrane region" description="Helical" evidence="2">
    <location>
        <begin position="139"/>
        <end position="157"/>
    </location>
</feature>
<dbReference type="Proteomes" id="UP000325313">
    <property type="component" value="Unassembled WGS sequence"/>
</dbReference>
<keyword evidence="3" id="KW-0732">Signal</keyword>
<comment type="caution">
    <text evidence="5">The sequence shown here is derived from an EMBL/GenBank/DDBJ whole genome shotgun (WGS) entry which is preliminary data.</text>
</comment>
<keyword evidence="6" id="KW-1185">Reference proteome</keyword>
<feature type="region of interest" description="Disordered" evidence="1">
    <location>
        <begin position="51"/>
        <end position="107"/>
    </location>
</feature>
<protein>
    <submittedName>
        <fullName evidence="5">Uncharacterized protein</fullName>
    </submittedName>
</protein>
<gene>
    <name evidence="4" type="ORF">PGT21_022783</name>
    <name evidence="5" type="ORF">PGTUg99_029709</name>
</gene>
<dbReference type="EMBL" id="VSWC01000079">
    <property type="protein sequence ID" value="KAA1094483.1"/>
    <property type="molecule type" value="Genomic_DNA"/>
</dbReference>
<evidence type="ECO:0000256" key="3">
    <source>
        <dbReference type="SAM" id="SignalP"/>
    </source>
</evidence>
<keyword evidence="2" id="KW-1133">Transmembrane helix</keyword>
<dbReference type="AlphaFoldDB" id="A0A5B0RUP0"/>
<sequence>MNLIFGLFVPLILVGQCITMKFVPSGPVYDRPPPKMDQSIHIPNSFLASSKQPLGSVAKNPPTKINPSVEPPDSLLAGSQKNVKNPKGMSHQRQQQIGQGRNPGEHRLTVTGRTWAQTTENQNGQAVETRGKKCIQSCVVFYPAYIFIFALGILLLFHKKLDSYFEKYRYHP</sequence>
<proteinExistence type="predicted"/>
<dbReference type="EMBL" id="VDEP01000138">
    <property type="protein sequence ID" value="KAA1129108.1"/>
    <property type="molecule type" value="Genomic_DNA"/>
</dbReference>
<name>A0A5B0RUP0_PUCGR</name>